<organism evidence="2 3">
    <name type="scientific">Egicoccus halophilus</name>
    <dbReference type="NCBI Taxonomy" id="1670830"/>
    <lineage>
        <taxon>Bacteria</taxon>
        <taxon>Bacillati</taxon>
        <taxon>Actinomycetota</taxon>
        <taxon>Nitriliruptoria</taxon>
        <taxon>Egicoccales</taxon>
        <taxon>Egicoccaceae</taxon>
        <taxon>Egicoccus</taxon>
    </lineage>
</organism>
<keyword evidence="1" id="KW-0812">Transmembrane</keyword>
<reference evidence="2" key="1">
    <citation type="journal article" date="2014" name="Int. J. Syst. Evol. Microbiol.">
        <title>Complete genome sequence of Corynebacterium casei LMG S-19264T (=DSM 44701T), isolated from a smear-ripened cheese.</title>
        <authorList>
            <consortium name="US DOE Joint Genome Institute (JGI-PGF)"/>
            <person name="Walter F."/>
            <person name="Albersmeier A."/>
            <person name="Kalinowski J."/>
            <person name="Ruckert C."/>
        </authorList>
    </citation>
    <scope>NUCLEOTIDE SEQUENCE</scope>
    <source>
        <strain evidence="2">CGMCC 1.14988</strain>
    </source>
</reference>
<evidence type="ECO:0000313" key="2">
    <source>
        <dbReference type="EMBL" id="GGI09159.1"/>
    </source>
</evidence>
<keyword evidence="1" id="KW-0472">Membrane</keyword>
<sequence>MDQRPEASPVVVGDRLILWTVRFTALGLTASWLVTLAELLGVITFLEPVPTSDSILFVAAGAWVLYWWGFRLALRVELRADDTLVWHCALRRGEIPLEDVLAVRSTLLLLSNVIRHRRGRVLVFGMQEGFPQLVTELKRRNPAVKGELPGWMLQLDRVLRGLLRLPPWRWLPGPGNVGR</sequence>
<gene>
    <name evidence="2" type="ORF">GCM10011354_32690</name>
</gene>
<dbReference type="Proteomes" id="UP000650511">
    <property type="component" value="Unassembled WGS sequence"/>
</dbReference>
<proteinExistence type="predicted"/>
<protein>
    <submittedName>
        <fullName evidence="2">Uncharacterized protein</fullName>
    </submittedName>
</protein>
<accession>A0A8J3AHY2</accession>
<dbReference type="AlphaFoldDB" id="A0A8J3AHY2"/>
<name>A0A8J3AHY2_9ACTN</name>
<feature type="transmembrane region" description="Helical" evidence="1">
    <location>
        <begin position="21"/>
        <end position="43"/>
    </location>
</feature>
<reference evidence="2" key="2">
    <citation type="submission" date="2020-09" db="EMBL/GenBank/DDBJ databases">
        <authorList>
            <person name="Sun Q."/>
            <person name="Zhou Y."/>
        </authorList>
    </citation>
    <scope>NUCLEOTIDE SEQUENCE</scope>
    <source>
        <strain evidence="2">CGMCC 1.14988</strain>
    </source>
</reference>
<feature type="transmembrane region" description="Helical" evidence="1">
    <location>
        <begin position="55"/>
        <end position="74"/>
    </location>
</feature>
<evidence type="ECO:0000313" key="3">
    <source>
        <dbReference type="Proteomes" id="UP000650511"/>
    </source>
</evidence>
<dbReference type="OrthoDB" id="4981667at2"/>
<dbReference type="EMBL" id="BMHA01000014">
    <property type="protein sequence ID" value="GGI09159.1"/>
    <property type="molecule type" value="Genomic_DNA"/>
</dbReference>
<comment type="caution">
    <text evidence="2">The sequence shown here is derived from an EMBL/GenBank/DDBJ whole genome shotgun (WGS) entry which is preliminary data.</text>
</comment>
<keyword evidence="1" id="KW-1133">Transmembrane helix</keyword>
<keyword evidence="3" id="KW-1185">Reference proteome</keyword>
<evidence type="ECO:0000256" key="1">
    <source>
        <dbReference type="SAM" id="Phobius"/>
    </source>
</evidence>
<dbReference type="RefSeq" id="WP_130650255.1">
    <property type="nucleotide sequence ID" value="NZ_BMHA01000014.1"/>
</dbReference>